<dbReference type="GO" id="GO:0003723">
    <property type="term" value="F:RNA binding"/>
    <property type="evidence" value="ECO:0007669"/>
    <property type="project" value="InterPro"/>
</dbReference>
<dbReference type="RefSeq" id="WP_165107882.1">
    <property type="nucleotide sequence ID" value="NZ_JAAKYA010000066.1"/>
</dbReference>
<reference evidence="7 8" key="1">
    <citation type="submission" date="2020-02" db="EMBL/GenBank/DDBJ databases">
        <title>Draft genome sequence of Limisphaera ngatamarikiensis NGM72.4T, a thermophilic Verrucomicrobia grouped in subdivision 3.</title>
        <authorList>
            <person name="Carere C.R."/>
            <person name="Steen J."/>
            <person name="Hugenholtz P."/>
            <person name="Stott M.B."/>
        </authorList>
    </citation>
    <scope>NUCLEOTIDE SEQUENCE [LARGE SCALE GENOMIC DNA]</scope>
    <source>
        <strain evidence="7 8">NGM72.4</strain>
    </source>
</reference>
<dbReference type="Pfam" id="PF17785">
    <property type="entry name" value="PUA_3"/>
    <property type="match status" value="1"/>
</dbReference>
<dbReference type="InterPro" id="IPR041532">
    <property type="entry name" value="RlmI-like_PUA"/>
</dbReference>
<dbReference type="CDD" id="cd02440">
    <property type="entry name" value="AdoMet_MTases"/>
    <property type="match status" value="1"/>
</dbReference>
<dbReference type="InterPro" id="IPR036974">
    <property type="entry name" value="PUA_sf"/>
</dbReference>
<keyword evidence="2 7" id="KW-0808">Transferase</keyword>
<feature type="domain" description="S-adenosylmethionine-dependent methyltransferase" evidence="5">
    <location>
        <begin position="126"/>
        <end position="375"/>
    </location>
</feature>
<dbReference type="PANTHER" id="PTHR43042">
    <property type="entry name" value="SAM-DEPENDENT METHYLTRANSFERASE"/>
    <property type="match status" value="1"/>
</dbReference>
<dbReference type="CDD" id="cd21153">
    <property type="entry name" value="PUA_RlmI"/>
    <property type="match status" value="1"/>
</dbReference>
<evidence type="ECO:0000256" key="2">
    <source>
        <dbReference type="ARBA" id="ARBA00022679"/>
    </source>
</evidence>
<keyword evidence="3" id="KW-0949">S-adenosyl-L-methionine</keyword>
<evidence type="ECO:0000256" key="4">
    <source>
        <dbReference type="SAM" id="MobiDB-lite"/>
    </source>
</evidence>
<organism evidence="7 8">
    <name type="scientific">Limisphaera ngatamarikiensis</name>
    <dbReference type="NCBI Taxonomy" id="1324935"/>
    <lineage>
        <taxon>Bacteria</taxon>
        <taxon>Pseudomonadati</taxon>
        <taxon>Verrucomicrobiota</taxon>
        <taxon>Verrucomicrobiia</taxon>
        <taxon>Limisphaerales</taxon>
        <taxon>Limisphaeraceae</taxon>
        <taxon>Limisphaera</taxon>
    </lineage>
</organism>
<evidence type="ECO:0000313" key="8">
    <source>
        <dbReference type="Proteomes" id="UP000477311"/>
    </source>
</evidence>
<dbReference type="AlphaFoldDB" id="A0A6M1RQQ0"/>
<evidence type="ECO:0000256" key="1">
    <source>
        <dbReference type="ARBA" id="ARBA00022603"/>
    </source>
</evidence>
<dbReference type="Gene3D" id="2.30.130.10">
    <property type="entry name" value="PUA domain"/>
    <property type="match status" value="1"/>
</dbReference>
<dbReference type="Gene3D" id="3.30.750.80">
    <property type="entry name" value="RNA methyltransferase domain (HRMD) like"/>
    <property type="match status" value="1"/>
</dbReference>
<dbReference type="GO" id="GO:0008168">
    <property type="term" value="F:methyltransferase activity"/>
    <property type="evidence" value="ECO:0007669"/>
    <property type="project" value="UniProtKB-KW"/>
</dbReference>
<dbReference type="InterPro" id="IPR019614">
    <property type="entry name" value="SAM-dep_methyl-trfase"/>
</dbReference>
<evidence type="ECO:0000256" key="3">
    <source>
        <dbReference type="ARBA" id="ARBA00022691"/>
    </source>
</evidence>
<comment type="caution">
    <text evidence="7">The sequence shown here is derived from an EMBL/GenBank/DDBJ whole genome shotgun (WGS) entry which is preliminary data.</text>
</comment>
<keyword evidence="1 7" id="KW-0489">Methyltransferase</keyword>
<name>A0A6M1RQQ0_9BACT</name>
<dbReference type="PANTHER" id="PTHR43042:SF3">
    <property type="entry name" value="RIBOSOMAL RNA LARGE SUBUNIT METHYLTRANSFERASE YWBD-RELATED"/>
    <property type="match status" value="1"/>
</dbReference>
<dbReference type="GO" id="GO:0032259">
    <property type="term" value="P:methylation"/>
    <property type="evidence" value="ECO:0007669"/>
    <property type="project" value="UniProtKB-KW"/>
</dbReference>
<keyword evidence="8" id="KW-1185">Reference proteome</keyword>
<dbReference type="EMBL" id="JAAKYA010000066">
    <property type="protein sequence ID" value="NGO39707.1"/>
    <property type="molecule type" value="Genomic_DNA"/>
</dbReference>
<proteinExistence type="predicted"/>
<evidence type="ECO:0000259" key="6">
    <source>
        <dbReference type="Pfam" id="PF17785"/>
    </source>
</evidence>
<dbReference type="InterPro" id="IPR015947">
    <property type="entry name" value="PUA-like_sf"/>
</dbReference>
<dbReference type="InterPro" id="IPR029063">
    <property type="entry name" value="SAM-dependent_MTases_sf"/>
</dbReference>
<sequence>MTAEGPTPFAEHTRQVPWEPSPTGRPVHIRLKPAAADAVRTGHPWVFDQSIQKQDRPGQPGELAALYDRNNRFLAIGLYDPHSPLRVRILHRGTPVPLDESWWRQHLRRALTRREPLFDPQTTGYRLVHGESDGWPGLVLDRYAEVLVLKLYTVAWLPRLQALCRWITDLLQPRSLVLRLSRNLQSTAPQFGGPTDGSLLHGTPIEPPVPFLESGLRFTADVLRGQKTGFFLDQRENRRRVETLAQGRHVLNLFSFSGGFSVYAARGGARSVTDLDLSPHALDAARRHFDLNRGQYPDPECPHRTVQADAFEWLETAPPESFDLVILDPPALARKAAERAGALRAYRHLVLRSVRLLRPDGILVAASCTAHVRTDEFFDLVRQTLRSTGRPWRELATTTVPPDHPATFPEAEYLKCIYVQVGGPARRPRRSLP</sequence>
<dbReference type="SUPFAM" id="SSF53335">
    <property type="entry name" value="S-adenosyl-L-methionine-dependent methyltransferases"/>
    <property type="match status" value="1"/>
</dbReference>
<evidence type="ECO:0000259" key="5">
    <source>
        <dbReference type="Pfam" id="PF10672"/>
    </source>
</evidence>
<dbReference type="CDD" id="cd11572">
    <property type="entry name" value="RlmI_M_like"/>
    <property type="match status" value="1"/>
</dbReference>
<protein>
    <submittedName>
        <fullName evidence="7">Class I SAM-dependent rRNA methyltransferase</fullName>
    </submittedName>
</protein>
<accession>A0A6M1RQQ0</accession>
<dbReference type="SUPFAM" id="SSF88697">
    <property type="entry name" value="PUA domain-like"/>
    <property type="match status" value="1"/>
</dbReference>
<dbReference type="Gene3D" id="3.40.50.150">
    <property type="entry name" value="Vaccinia Virus protein VP39"/>
    <property type="match status" value="1"/>
</dbReference>
<dbReference type="Proteomes" id="UP000477311">
    <property type="component" value="Unassembled WGS sequence"/>
</dbReference>
<gene>
    <name evidence="7" type="ORF">G4L39_09920</name>
</gene>
<dbReference type="Pfam" id="PF10672">
    <property type="entry name" value="Methyltrans_SAM"/>
    <property type="match status" value="1"/>
</dbReference>
<evidence type="ECO:0000313" key="7">
    <source>
        <dbReference type="EMBL" id="NGO39707.1"/>
    </source>
</evidence>
<feature type="domain" description="RlmI-like PUA" evidence="6">
    <location>
        <begin position="29"/>
        <end position="92"/>
    </location>
</feature>
<feature type="region of interest" description="Disordered" evidence="4">
    <location>
        <begin position="1"/>
        <end position="25"/>
    </location>
</feature>